<dbReference type="EMBL" id="FLUV01000236">
    <property type="protein sequence ID" value="SBW18289.1"/>
    <property type="molecule type" value="Genomic_DNA"/>
</dbReference>
<dbReference type="Proteomes" id="UP000199013">
    <property type="component" value="Unassembled WGS sequence"/>
</dbReference>
<protein>
    <recommendedName>
        <fullName evidence="3">Dihydrodipicolinate synthetase</fullName>
    </recommendedName>
</protein>
<dbReference type="Gene3D" id="3.20.20.70">
    <property type="entry name" value="Aldolase class I"/>
    <property type="match status" value="1"/>
</dbReference>
<keyword evidence="2" id="KW-1185">Reference proteome</keyword>
<proteinExistence type="predicted"/>
<organism evidence="1 2">
    <name type="scientific">Candidatus Protofrankia californiensis</name>
    <dbReference type="NCBI Taxonomy" id="1839754"/>
    <lineage>
        <taxon>Bacteria</taxon>
        <taxon>Bacillati</taxon>
        <taxon>Actinomycetota</taxon>
        <taxon>Actinomycetes</taxon>
        <taxon>Frankiales</taxon>
        <taxon>Frankiaceae</taxon>
        <taxon>Protofrankia</taxon>
    </lineage>
</organism>
<name>A0A1C3NU20_9ACTN</name>
<reference evidence="2" key="1">
    <citation type="submission" date="2016-02" db="EMBL/GenBank/DDBJ databases">
        <authorList>
            <person name="Wibberg D."/>
        </authorList>
    </citation>
    <scope>NUCLEOTIDE SEQUENCE [LARGE SCALE GENOMIC DNA]</scope>
</reference>
<accession>A0A1C3NU20</accession>
<sequence length="246" mass="26106">MSLQLVIPALTFRTTDGTISAADTERYARRAAATWADLFILSGTTTNGHTATTAERAAIIDIWTAAVSPHRITACCWSPADITEAERRGITPMVVLRDLHTIDQARGFLAALPNPSYVFSHPEFSGHTFTPDLAHTAITHGCLPRGAKVSKASPEALAALRAAAGPTFTLWDGTARHVAASLAAGANGVVAAPLSHIPEPFPARDVPELQDAIDRTQTVLDQLPGRASRADALIDLARRGMTTRST</sequence>
<evidence type="ECO:0008006" key="3">
    <source>
        <dbReference type="Google" id="ProtNLM"/>
    </source>
</evidence>
<gene>
    <name evidence="1" type="ORF">FDG2_0609</name>
</gene>
<evidence type="ECO:0000313" key="1">
    <source>
        <dbReference type="EMBL" id="SBW18289.1"/>
    </source>
</evidence>
<dbReference type="AlphaFoldDB" id="A0A1C3NU20"/>
<dbReference type="InterPro" id="IPR013785">
    <property type="entry name" value="Aldolase_TIM"/>
</dbReference>
<dbReference type="SUPFAM" id="SSF51569">
    <property type="entry name" value="Aldolase"/>
    <property type="match status" value="1"/>
</dbReference>
<evidence type="ECO:0000313" key="2">
    <source>
        <dbReference type="Proteomes" id="UP000199013"/>
    </source>
</evidence>